<keyword evidence="11" id="KW-1185">Reference proteome</keyword>
<feature type="transmembrane region" description="Helical" evidence="7">
    <location>
        <begin position="293"/>
        <end position="313"/>
    </location>
</feature>
<name>A0A7W5JVR8_9ACTN</name>
<feature type="transmembrane region" description="Helical" evidence="7">
    <location>
        <begin position="229"/>
        <end position="253"/>
    </location>
</feature>
<evidence type="ECO:0000256" key="6">
    <source>
        <dbReference type="ARBA" id="ARBA00023136"/>
    </source>
</evidence>
<feature type="transmembrane region" description="Helical" evidence="7">
    <location>
        <begin position="106"/>
        <end position="126"/>
    </location>
</feature>
<evidence type="ECO:0000256" key="7">
    <source>
        <dbReference type="RuleBase" id="RU363032"/>
    </source>
</evidence>
<feature type="transmembrane region" description="Helical" evidence="7">
    <location>
        <begin position="36"/>
        <end position="62"/>
    </location>
</feature>
<evidence type="ECO:0000259" key="9">
    <source>
        <dbReference type="PROSITE" id="PS50928"/>
    </source>
</evidence>
<dbReference type="Proteomes" id="UP000565572">
    <property type="component" value="Unassembled WGS sequence"/>
</dbReference>
<keyword evidence="3" id="KW-1003">Cell membrane</keyword>
<feature type="domain" description="ABC transmembrane type-1" evidence="9">
    <location>
        <begin position="101"/>
        <end position="309"/>
    </location>
</feature>
<feature type="compositionally biased region" description="Basic residues" evidence="8">
    <location>
        <begin position="21"/>
        <end position="30"/>
    </location>
</feature>
<dbReference type="SUPFAM" id="SSF161098">
    <property type="entry name" value="MetI-like"/>
    <property type="match status" value="1"/>
</dbReference>
<dbReference type="CDD" id="cd06261">
    <property type="entry name" value="TM_PBP2"/>
    <property type="match status" value="1"/>
</dbReference>
<evidence type="ECO:0000313" key="10">
    <source>
        <dbReference type="EMBL" id="MBB3327164.1"/>
    </source>
</evidence>
<comment type="similarity">
    <text evidence="7">Belongs to the binding-protein-dependent transport system permease family.</text>
</comment>
<dbReference type="InterPro" id="IPR000515">
    <property type="entry name" value="MetI-like"/>
</dbReference>
<evidence type="ECO:0000256" key="1">
    <source>
        <dbReference type="ARBA" id="ARBA00004651"/>
    </source>
</evidence>
<dbReference type="PANTHER" id="PTHR30193">
    <property type="entry name" value="ABC TRANSPORTER PERMEASE PROTEIN"/>
    <property type="match status" value="1"/>
</dbReference>
<comment type="subcellular location">
    <subcellularLocation>
        <location evidence="1 7">Cell membrane</location>
        <topology evidence="1 7">Multi-pass membrane protein</topology>
    </subcellularLocation>
</comment>
<keyword evidence="4 7" id="KW-0812">Transmembrane</keyword>
<dbReference type="InterPro" id="IPR035906">
    <property type="entry name" value="MetI-like_sf"/>
</dbReference>
<evidence type="ECO:0000256" key="5">
    <source>
        <dbReference type="ARBA" id="ARBA00022989"/>
    </source>
</evidence>
<feature type="transmembrane region" description="Helical" evidence="7">
    <location>
        <begin position="138"/>
        <end position="159"/>
    </location>
</feature>
<dbReference type="GO" id="GO:0005886">
    <property type="term" value="C:plasma membrane"/>
    <property type="evidence" value="ECO:0007669"/>
    <property type="project" value="UniProtKB-SubCell"/>
</dbReference>
<dbReference type="Pfam" id="PF00528">
    <property type="entry name" value="BPD_transp_1"/>
    <property type="match status" value="1"/>
</dbReference>
<evidence type="ECO:0000256" key="2">
    <source>
        <dbReference type="ARBA" id="ARBA00022448"/>
    </source>
</evidence>
<dbReference type="PANTHER" id="PTHR30193:SF41">
    <property type="entry name" value="DIACETYLCHITOBIOSE UPTAKE SYSTEM PERMEASE PROTEIN NGCF"/>
    <property type="match status" value="1"/>
</dbReference>
<dbReference type="InterPro" id="IPR051393">
    <property type="entry name" value="ABC_transporter_permease"/>
</dbReference>
<evidence type="ECO:0000256" key="3">
    <source>
        <dbReference type="ARBA" id="ARBA00022475"/>
    </source>
</evidence>
<protein>
    <submittedName>
        <fullName evidence="10">Multiple sugar transport system permease protein</fullName>
    </submittedName>
</protein>
<feature type="region of interest" description="Disordered" evidence="8">
    <location>
        <begin position="1"/>
        <end position="30"/>
    </location>
</feature>
<evidence type="ECO:0000256" key="8">
    <source>
        <dbReference type="SAM" id="MobiDB-lite"/>
    </source>
</evidence>
<evidence type="ECO:0000256" key="4">
    <source>
        <dbReference type="ARBA" id="ARBA00022692"/>
    </source>
</evidence>
<organism evidence="10 11">
    <name type="scientific">Microlunatus antarcticus</name>
    <dbReference type="NCBI Taxonomy" id="53388"/>
    <lineage>
        <taxon>Bacteria</taxon>
        <taxon>Bacillati</taxon>
        <taxon>Actinomycetota</taxon>
        <taxon>Actinomycetes</taxon>
        <taxon>Propionibacteriales</taxon>
        <taxon>Propionibacteriaceae</taxon>
        <taxon>Microlunatus</taxon>
    </lineage>
</organism>
<keyword evidence="6 7" id="KW-0472">Membrane</keyword>
<dbReference type="PROSITE" id="PS50928">
    <property type="entry name" value="ABC_TM1"/>
    <property type="match status" value="1"/>
</dbReference>
<comment type="caution">
    <text evidence="10">The sequence shown here is derived from an EMBL/GenBank/DDBJ whole genome shotgun (WGS) entry which is preliminary data.</text>
</comment>
<keyword evidence="2 7" id="KW-0813">Transport</keyword>
<dbReference type="RefSeq" id="WP_183338197.1">
    <property type="nucleotide sequence ID" value="NZ_JACHZG010000001.1"/>
</dbReference>
<evidence type="ECO:0000313" key="11">
    <source>
        <dbReference type="Proteomes" id="UP000565572"/>
    </source>
</evidence>
<sequence>MAVTAETQVGPAAVPPVAARPRSRSTRAGGRRSRPLTAYLFLAPYLVLFGAFIIAPAVYGIWISLHDYDFVLPYKPWVGLANYVSLFTPGSRDFGDFWQSMGATGIFTGLSVPCLVVLPLGVAVLLNRKFPGRTFFRAVFFLPYVLGVAVIGLLFRYILDPNVGVVNYFLGSNVPWTTDLPWVWVSLVGMTVWWTLGFNATIYLAGLTDIPRELYEAAEMDGASRSQQFFNVTLPGLRPVLVFVITTTILASANMFGQQLLLTKGAPGTSTRTAIGYIATEGLSSFRMGAASAMSYVLAIFLLLISLISFRVFRERQDQS</sequence>
<accession>A0A7W5JVR8</accession>
<proteinExistence type="inferred from homology"/>
<dbReference type="AlphaFoldDB" id="A0A7W5JVR8"/>
<reference evidence="10 11" key="1">
    <citation type="submission" date="2020-08" db="EMBL/GenBank/DDBJ databases">
        <title>Sequencing the genomes of 1000 actinobacteria strains.</title>
        <authorList>
            <person name="Klenk H.-P."/>
        </authorList>
    </citation>
    <scope>NUCLEOTIDE SEQUENCE [LARGE SCALE GENOMIC DNA]</scope>
    <source>
        <strain evidence="10 11">DSM 11053</strain>
    </source>
</reference>
<feature type="compositionally biased region" description="Low complexity" evidence="8">
    <location>
        <begin position="9"/>
        <end position="20"/>
    </location>
</feature>
<dbReference type="EMBL" id="JACHZG010000001">
    <property type="protein sequence ID" value="MBB3327164.1"/>
    <property type="molecule type" value="Genomic_DNA"/>
</dbReference>
<keyword evidence="5 7" id="KW-1133">Transmembrane helix</keyword>
<dbReference type="Gene3D" id="1.10.3720.10">
    <property type="entry name" value="MetI-like"/>
    <property type="match status" value="1"/>
</dbReference>
<dbReference type="GO" id="GO:0055085">
    <property type="term" value="P:transmembrane transport"/>
    <property type="evidence" value="ECO:0007669"/>
    <property type="project" value="InterPro"/>
</dbReference>
<feature type="transmembrane region" description="Helical" evidence="7">
    <location>
        <begin position="182"/>
        <end position="208"/>
    </location>
</feature>
<gene>
    <name evidence="10" type="ORF">FHX39_002108</name>
</gene>
<keyword evidence="10" id="KW-0762">Sugar transport</keyword>